<keyword evidence="1" id="KW-0285">Flavoprotein</keyword>
<sequence>MEIGLVDLFDGSEERDVAFMAEFGRTAEELGFSGIWLPEHLVFFDEYTSAYPYPNAPSASDPDKLETHNKSVGGRARVEAAADQGLLDILQAAAEVCAATTRLRVGSSVLLLPLRNVRTFTRELMTLAELTDDRFDLGVGVGWSAEEFGACGSPFKTRGRRCEQNMVELARQWAEDADGLYPQTGRALPRMLVGGHSPVALRRAATAGTGWYPWNLTVSQFGEHHATYLRHLEEAGRDRAEQHVVAGLRFTGELTALPDVVGRYAELGADGVNLSLRMTAESYAETMSAVSDAVGLAA</sequence>
<evidence type="ECO:0000256" key="3">
    <source>
        <dbReference type="ARBA" id="ARBA00023002"/>
    </source>
</evidence>
<dbReference type="InterPro" id="IPR011251">
    <property type="entry name" value="Luciferase-like_dom"/>
</dbReference>
<gene>
    <name evidence="6" type="ORF">SAMN05421872_11826</name>
</gene>
<organism evidence="6 7">
    <name type="scientific">Nocardioides lianchengensis</name>
    <dbReference type="NCBI Taxonomy" id="1045774"/>
    <lineage>
        <taxon>Bacteria</taxon>
        <taxon>Bacillati</taxon>
        <taxon>Actinomycetota</taxon>
        <taxon>Actinomycetes</taxon>
        <taxon>Propionibacteriales</taxon>
        <taxon>Nocardioidaceae</taxon>
        <taxon>Nocardioides</taxon>
    </lineage>
</organism>
<evidence type="ECO:0000256" key="2">
    <source>
        <dbReference type="ARBA" id="ARBA00022643"/>
    </source>
</evidence>
<dbReference type="EMBL" id="FMZM01000018">
    <property type="protein sequence ID" value="SDE26726.1"/>
    <property type="molecule type" value="Genomic_DNA"/>
</dbReference>
<keyword evidence="2" id="KW-0288">FMN</keyword>
<dbReference type="Pfam" id="PF00296">
    <property type="entry name" value="Bac_luciferase"/>
    <property type="match status" value="1"/>
</dbReference>
<dbReference type="STRING" id="1045774.SAMN05421872_11826"/>
<dbReference type="SUPFAM" id="SSF51679">
    <property type="entry name" value="Bacterial luciferase-like"/>
    <property type="match status" value="1"/>
</dbReference>
<keyword evidence="3" id="KW-0560">Oxidoreductase</keyword>
<dbReference type="GO" id="GO:0046306">
    <property type="term" value="P:alkanesulfonate catabolic process"/>
    <property type="evidence" value="ECO:0007669"/>
    <property type="project" value="TreeGrafter"/>
</dbReference>
<dbReference type="PANTHER" id="PTHR42847">
    <property type="entry name" value="ALKANESULFONATE MONOOXYGENASE"/>
    <property type="match status" value="1"/>
</dbReference>
<evidence type="ECO:0000259" key="5">
    <source>
        <dbReference type="Pfam" id="PF00296"/>
    </source>
</evidence>
<keyword evidence="7" id="KW-1185">Reference proteome</keyword>
<dbReference type="InterPro" id="IPR036661">
    <property type="entry name" value="Luciferase-like_sf"/>
</dbReference>
<name>A0A1G7BJW3_9ACTN</name>
<reference evidence="6 7" key="1">
    <citation type="submission" date="2016-10" db="EMBL/GenBank/DDBJ databases">
        <authorList>
            <person name="de Groot N.N."/>
        </authorList>
    </citation>
    <scope>NUCLEOTIDE SEQUENCE [LARGE SCALE GENOMIC DNA]</scope>
    <source>
        <strain evidence="6 7">CGMCC 4.6858</strain>
    </source>
</reference>
<dbReference type="Gene3D" id="3.20.20.30">
    <property type="entry name" value="Luciferase-like domain"/>
    <property type="match status" value="1"/>
</dbReference>
<feature type="domain" description="Luciferase-like" evidence="5">
    <location>
        <begin position="87"/>
        <end position="249"/>
    </location>
</feature>
<dbReference type="Proteomes" id="UP000199034">
    <property type="component" value="Unassembled WGS sequence"/>
</dbReference>
<evidence type="ECO:0000313" key="7">
    <source>
        <dbReference type="Proteomes" id="UP000199034"/>
    </source>
</evidence>
<accession>A0A1G7BJW3</accession>
<dbReference type="CDD" id="cd01097">
    <property type="entry name" value="Tetrahydromethanopterin_reductase"/>
    <property type="match status" value="1"/>
</dbReference>
<dbReference type="GO" id="GO:0008726">
    <property type="term" value="F:alkanesulfonate monooxygenase activity"/>
    <property type="evidence" value="ECO:0007669"/>
    <property type="project" value="TreeGrafter"/>
</dbReference>
<protein>
    <submittedName>
        <fullName evidence="6">Luciferase-like monooxygenase</fullName>
    </submittedName>
</protein>
<evidence type="ECO:0000256" key="1">
    <source>
        <dbReference type="ARBA" id="ARBA00022630"/>
    </source>
</evidence>
<evidence type="ECO:0000256" key="4">
    <source>
        <dbReference type="ARBA" id="ARBA00023033"/>
    </source>
</evidence>
<evidence type="ECO:0000313" key="6">
    <source>
        <dbReference type="EMBL" id="SDE26726.1"/>
    </source>
</evidence>
<dbReference type="PANTHER" id="PTHR42847:SF4">
    <property type="entry name" value="ALKANESULFONATE MONOOXYGENASE-RELATED"/>
    <property type="match status" value="1"/>
</dbReference>
<keyword evidence="4 6" id="KW-0503">Monooxygenase</keyword>
<dbReference type="InterPro" id="IPR050172">
    <property type="entry name" value="SsuD_RutA_monooxygenase"/>
</dbReference>
<dbReference type="AlphaFoldDB" id="A0A1G7BJW3"/>
<proteinExistence type="predicted"/>